<dbReference type="SUPFAM" id="SSF51905">
    <property type="entry name" value="FAD/NAD(P)-binding domain"/>
    <property type="match status" value="1"/>
</dbReference>
<dbReference type="PANTHER" id="PTHR10742">
    <property type="entry name" value="FLAVIN MONOAMINE OXIDASE"/>
    <property type="match status" value="1"/>
</dbReference>
<gene>
    <name evidence="2" type="ORF">QQS21_001635</name>
</gene>
<dbReference type="SUPFAM" id="SSF54373">
    <property type="entry name" value="FAD-linked reductases, C-terminal domain"/>
    <property type="match status" value="1"/>
</dbReference>
<dbReference type="GO" id="GO:0016491">
    <property type="term" value="F:oxidoreductase activity"/>
    <property type="evidence" value="ECO:0007669"/>
    <property type="project" value="InterPro"/>
</dbReference>
<dbReference type="InterPro" id="IPR036188">
    <property type="entry name" value="FAD/NAD-bd_sf"/>
</dbReference>
<name>A0AAJ0CWW4_9HYPO</name>
<comment type="caution">
    <text evidence="2">The sequence shown here is derived from an EMBL/GenBank/DDBJ whole genome shotgun (WGS) entry which is preliminary data.</text>
</comment>
<dbReference type="PRINTS" id="PR00419">
    <property type="entry name" value="ADXRDTASE"/>
</dbReference>
<keyword evidence="3" id="KW-1185">Reference proteome</keyword>
<protein>
    <recommendedName>
        <fullName evidence="1">Amine oxidase domain-containing protein</fullName>
    </recommendedName>
</protein>
<dbReference type="AlphaFoldDB" id="A0AAJ0CWW4"/>
<evidence type="ECO:0000259" key="1">
    <source>
        <dbReference type="Pfam" id="PF01593"/>
    </source>
</evidence>
<evidence type="ECO:0000313" key="3">
    <source>
        <dbReference type="Proteomes" id="UP001251528"/>
    </source>
</evidence>
<dbReference type="GO" id="GO:0050660">
    <property type="term" value="F:flavin adenine dinucleotide binding"/>
    <property type="evidence" value="ECO:0007669"/>
    <property type="project" value="TreeGrafter"/>
</dbReference>
<proteinExistence type="predicted"/>
<accession>A0AAJ0CWW4</accession>
<dbReference type="PANTHER" id="PTHR10742:SF414">
    <property type="entry name" value="CONTAINING AMINE OXIDASE, PUTATIVE (AFU_ORTHOLOGUE AFUA_3G12150)-RELATED"/>
    <property type="match status" value="1"/>
</dbReference>
<dbReference type="GO" id="GO:0003682">
    <property type="term" value="F:chromatin binding"/>
    <property type="evidence" value="ECO:0007669"/>
    <property type="project" value="TreeGrafter"/>
</dbReference>
<dbReference type="InterPro" id="IPR002937">
    <property type="entry name" value="Amino_oxidase"/>
</dbReference>
<feature type="domain" description="Amine oxidase" evidence="1">
    <location>
        <begin position="29"/>
        <end position="483"/>
    </location>
</feature>
<reference evidence="2" key="1">
    <citation type="submission" date="2023-06" db="EMBL/GenBank/DDBJ databases">
        <title>Conoideocrella luteorostrata (Hypocreales: Clavicipitaceae), a potential biocontrol fungus for elongate hemlock scale in United States Christmas tree production areas.</title>
        <authorList>
            <person name="Barrett H."/>
            <person name="Lovett B."/>
            <person name="Macias A.M."/>
            <person name="Stajich J.E."/>
            <person name="Kasson M.T."/>
        </authorList>
    </citation>
    <scope>NUCLEOTIDE SEQUENCE</scope>
    <source>
        <strain evidence="2">ARSEF 14590</strain>
    </source>
</reference>
<sequence length="501" mass="56361">MTPTKSGALKQRSSHSSPEPHVAIIGAGLSGLRCADILLRNGFRVTVIEARNRIGGRVHQYPLSNGHFVDLGPNWIHGTADNPFLDLAKLTNTSVGAFDTNAWTYHSAGHLLPLKEAEKCRNTTWGIVQQAFEHSNNHGAETRVQQSLLDFFHEKLPSLIPESETEFERKRDAVLQMAEMWGAFVGSPVSRQSLKYFWLEECLEGENLFCASTYKDILTRIAAPALAEADIKLNSKVQRIWYPSEASGKVEVELNSGQQLAFDEVVVTTPLGWLKRNMDAFNPALPPRLTQAINSIGYGCLEKVYISFPRAFWLSPHQDHKMNGLIQWLTPKYAPDSNPHRWHQEAVELASLKGQDSHPTLLFYMFGEQSKYVTSKLATLTNRDDESAFLRNFFHPYYSRLPNYRADSHDCQPEEFVATEWLNDEFAGNGSYCNFQVGLENGDEDIETMREGLPNQGLWFAGEHTAPFVALGTATGAYWSGEMVGKRISEIYAREGKRDNT</sequence>
<dbReference type="Pfam" id="PF01593">
    <property type="entry name" value="Amino_oxidase"/>
    <property type="match status" value="1"/>
</dbReference>
<dbReference type="Gene3D" id="3.50.50.60">
    <property type="entry name" value="FAD/NAD(P)-binding domain"/>
    <property type="match status" value="1"/>
</dbReference>
<dbReference type="Gene3D" id="3.90.660.10">
    <property type="match status" value="1"/>
</dbReference>
<organism evidence="2 3">
    <name type="scientific">Conoideocrella luteorostrata</name>
    <dbReference type="NCBI Taxonomy" id="1105319"/>
    <lineage>
        <taxon>Eukaryota</taxon>
        <taxon>Fungi</taxon>
        <taxon>Dikarya</taxon>
        <taxon>Ascomycota</taxon>
        <taxon>Pezizomycotina</taxon>
        <taxon>Sordariomycetes</taxon>
        <taxon>Hypocreomycetidae</taxon>
        <taxon>Hypocreales</taxon>
        <taxon>Clavicipitaceae</taxon>
        <taxon>Conoideocrella</taxon>
    </lineage>
</organism>
<dbReference type="InterPro" id="IPR050281">
    <property type="entry name" value="Flavin_monoamine_oxidase"/>
</dbReference>
<dbReference type="GO" id="GO:0006338">
    <property type="term" value="P:chromatin remodeling"/>
    <property type="evidence" value="ECO:0007669"/>
    <property type="project" value="TreeGrafter"/>
</dbReference>
<dbReference type="Proteomes" id="UP001251528">
    <property type="component" value="Unassembled WGS sequence"/>
</dbReference>
<evidence type="ECO:0000313" key="2">
    <source>
        <dbReference type="EMBL" id="KAK2612371.1"/>
    </source>
</evidence>
<dbReference type="EMBL" id="JASWJB010000017">
    <property type="protein sequence ID" value="KAK2612371.1"/>
    <property type="molecule type" value="Genomic_DNA"/>
</dbReference>